<dbReference type="Gene3D" id="3.30.70.330">
    <property type="match status" value="2"/>
</dbReference>
<keyword evidence="6" id="KW-1185">Reference proteome</keyword>
<accession>A0AAV8TUY1</accession>
<feature type="compositionally biased region" description="Acidic residues" evidence="3">
    <location>
        <begin position="177"/>
        <end position="190"/>
    </location>
</feature>
<dbReference type="PROSITE" id="PS50102">
    <property type="entry name" value="RRM"/>
    <property type="match status" value="2"/>
</dbReference>
<feature type="compositionally biased region" description="Basic and acidic residues" evidence="3">
    <location>
        <begin position="139"/>
        <end position="148"/>
    </location>
</feature>
<feature type="domain" description="RRM" evidence="4">
    <location>
        <begin position="298"/>
        <end position="374"/>
    </location>
</feature>
<sequence>MGRSRKKSTPNVDVAPAVTPASKPAKKGKREAEESLEKIVNAKKQKTGEVVKQVAQKKKTEVKTQKKKKVESSSSDDPKEEQEVKTVTKKVVKEIEPPINESNSEELSPDDEQPAKPAIPLKKQQVAAKNGSIASAKKGNRDSSRLDSSDDECEEDEDPKSKKLPAASNGQQKKEELSDESDETYSDDEAGATAKVAKKVPDVTAKNKVDSRDSSDESSEDGKAVLAKAPVTRTVGANTKSKAESSDNSEESNSDESSEDEDADEEMVDTETPNTTSNQSDLIRKIPKTPATASEGSKTLFVGNLPYQVEQADVECFFQGVGEVVDVRLAFDADQRFKGFGHVEFATAEAAQKALELNGQSLNDRELRLDLARERGDRGSYTPSSGKDNTNSFRKCERSQTQTIFVRGFDKSVGEDEIRSSLNEHFKSCGDIVRTSIPTEFGSGAIKGMAYLEFKDADGFYKALELSGSQLGDECLTVEEAKPKVDNRHSWSGGRGGGRDSGGRRGGRFGGRFGGGVGVEVEVEVEVEVVVVEEDVGPNKPSFTAPASGKKTTFRDD</sequence>
<dbReference type="SUPFAM" id="SSF54928">
    <property type="entry name" value="RNA-binding domain, RBD"/>
    <property type="match status" value="2"/>
</dbReference>
<name>A0AAV8TUY1_9ROSI</name>
<feature type="region of interest" description="Disordered" evidence="3">
    <location>
        <begin position="373"/>
        <end position="393"/>
    </location>
</feature>
<proteinExistence type="predicted"/>
<feature type="region of interest" description="Disordered" evidence="3">
    <location>
        <begin position="486"/>
        <end position="509"/>
    </location>
</feature>
<evidence type="ECO:0000313" key="6">
    <source>
        <dbReference type="Proteomes" id="UP001159364"/>
    </source>
</evidence>
<dbReference type="Pfam" id="PF00076">
    <property type="entry name" value="RRM_1"/>
    <property type="match status" value="2"/>
</dbReference>
<dbReference type="AlphaFoldDB" id="A0AAV8TUY1"/>
<feature type="region of interest" description="Disordered" evidence="3">
    <location>
        <begin position="1"/>
        <end position="296"/>
    </location>
</feature>
<feature type="compositionally biased region" description="Basic and acidic residues" evidence="3">
    <location>
        <begin position="199"/>
        <end position="223"/>
    </location>
</feature>
<dbReference type="Proteomes" id="UP001159364">
    <property type="component" value="Linkage Group LG03"/>
</dbReference>
<evidence type="ECO:0000313" key="5">
    <source>
        <dbReference type="EMBL" id="KAJ8770030.1"/>
    </source>
</evidence>
<feature type="compositionally biased region" description="Basic and acidic residues" evidence="3">
    <location>
        <begin position="81"/>
        <end position="96"/>
    </location>
</feature>
<feature type="compositionally biased region" description="Acidic residues" evidence="3">
    <location>
        <begin position="247"/>
        <end position="269"/>
    </location>
</feature>
<dbReference type="InterPro" id="IPR000504">
    <property type="entry name" value="RRM_dom"/>
</dbReference>
<dbReference type="PANTHER" id="PTHR23236">
    <property type="entry name" value="EUKARYOTIC TRANSLATION INITIATION FACTOR 4B/4H"/>
    <property type="match status" value="1"/>
</dbReference>
<feature type="compositionally biased region" description="Acidic residues" evidence="3">
    <location>
        <begin position="149"/>
        <end position="158"/>
    </location>
</feature>
<reference evidence="5 6" key="1">
    <citation type="submission" date="2021-09" db="EMBL/GenBank/DDBJ databases">
        <title>Genomic insights and catalytic innovation underlie evolution of tropane alkaloids biosynthesis.</title>
        <authorList>
            <person name="Wang Y.-J."/>
            <person name="Tian T."/>
            <person name="Huang J.-P."/>
            <person name="Huang S.-X."/>
        </authorList>
    </citation>
    <scope>NUCLEOTIDE SEQUENCE [LARGE SCALE GENOMIC DNA]</scope>
    <source>
        <strain evidence="5">KIB-2018</strain>
        <tissue evidence="5">Leaf</tissue>
    </source>
</reference>
<gene>
    <name evidence="5" type="ORF">K2173_009777</name>
</gene>
<evidence type="ECO:0000259" key="4">
    <source>
        <dbReference type="PROSITE" id="PS50102"/>
    </source>
</evidence>
<organism evidence="5 6">
    <name type="scientific">Erythroxylum novogranatense</name>
    <dbReference type="NCBI Taxonomy" id="1862640"/>
    <lineage>
        <taxon>Eukaryota</taxon>
        <taxon>Viridiplantae</taxon>
        <taxon>Streptophyta</taxon>
        <taxon>Embryophyta</taxon>
        <taxon>Tracheophyta</taxon>
        <taxon>Spermatophyta</taxon>
        <taxon>Magnoliopsida</taxon>
        <taxon>eudicotyledons</taxon>
        <taxon>Gunneridae</taxon>
        <taxon>Pentapetalae</taxon>
        <taxon>rosids</taxon>
        <taxon>fabids</taxon>
        <taxon>Malpighiales</taxon>
        <taxon>Erythroxylaceae</taxon>
        <taxon>Erythroxylum</taxon>
    </lineage>
</organism>
<dbReference type="PANTHER" id="PTHR23236:SF11">
    <property type="entry name" value="EUKARYOTIC TRANSLATION INITIATION FACTOR 4H"/>
    <property type="match status" value="1"/>
</dbReference>
<protein>
    <recommendedName>
        <fullName evidence="4">RRM domain-containing protein</fullName>
    </recommendedName>
</protein>
<dbReference type="EMBL" id="JAIWQS010000003">
    <property type="protein sequence ID" value="KAJ8770030.1"/>
    <property type="molecule type" value="Genomic_DNA"/>
</dbReference>
<feature type="compositionally biased region" description="Polar residues" evidence="3">
    <location>
        <begin position="271"/>
        <end position="281"/>
    </location>
</feature>
<dbReference type="GO" id="GO:0005730">
    <property type="term" value="C:nucleolus"/>
    <property type="evidence" value="ECO:0007669"/>
    <property type="project" value="TreeGrafter"/>
</dbReference>
<feature type="domain" description="RRM" evidence="4">
    <location>
        <begin position="402"/>
        <end position="483"/>
    </location>
</feature>
<feature type="compositionally biased region" description="Acidic residues" evidence="3">
    <location>
        <begin position="103"/>
        <end position="112"/>
    </location>
</feature>
<evidence type="ECO:0000256" key="3">
    <source>
        <dbReference type="SAM" id="MobiDB-lite"/>
    </source>
</evidence>
<feature type="compositionally biased region" description="Polar residues" evidence="3">
    <location>
        <begin position="381"/>
        <end position="393"/>
    </location>
</feature>
<dbReference type="SMART" id="SM00360">
    <property type="entry name" value="RRM"/>
    <property type="match status" value="2"/>
</dbReference>
<dbReference type="InterPro" id="IPR035979">
    <property type="entry name" value="RBD_domain_sf"/>
</dbReference>
<comment type="caution">
    <text evidence="5">The sequence shown here is derived from an EMBL/GenBank/DDBJ whole genome shotgun (WGS) entry which is preliminary data.</text>
</comment>
<feature type="region of interest" description="Disordered" evidence="3">
    <location>
        <begin position="535"/>
        <end position="557"/>
    </location>
</feature>
<keyword evidence="1 2" id="KW-0694">RNA-binding</keyword>
<dbReference type="InterPro" id="IPR012677">
    <property type="entry name" value="Nucleotide-bd_a/b_plait_sf"/>
</dbReference>
<dbReference type="GO" id="GO:0003723">
    <property type="term" value="F:RNA binding"/>
    <property type="evidence" value="ECO:0007669"/>
    <property type="project" value="UniProtKB-UniRule"/>
</dbReference>
<evidence type="ECO:0000256" key="1">
    <source>
        <dbReference type="ARBA" id="ARBA00022884"/>
    </source>
</evidence>
<evidence type="ECO:0000256" key="2">
    <source>
        <dbReference type="PROSITE-ProRule" id="PRU00176"/>
    </source>
</evidence>